<dbReference type="InterPro" id="IPR017452">
    <property type="entry name" value="GPCR_Rhodpsn_7TM"/>
</dbReference>
<comment type="subcellular location">
    <subcellularLocation>
        <location evidence="1">Membrane</location>
    </subcellularLocation>
</comment>
<evidence type="ECO:0000256" key="4">
    <source>
        <dbReference type="ARBA" id="ARBA00023040"/>
    </source>
</evidence>
<keyword evidence="2 8" id="KW-0812">Transmembrane</keyword>
<evidence type="ECO:0000256" key="5">
    <source>
        <dbReference type="ARBA" id="ARBA00023136"/>
    </source>
</evidence>
<dbReference type="GO" id="GO:0007204">
    <property type="term" value="P:positive regulation of cytosolic calcium ion concentration"/>
    <property type="evidence" value="ECO:0007669"/>
    <property type="project" value="TreeGrafter"/>
</dbReference>
<dbReference type="PANTHER" id="PTHR10489:SF618">
    <property type="entry name" value="C-X-C CHEMOKINE RECEPTOR TYPE 5"/>
    <property type="match status" value="1"/>
</dbReference>
<keyword evidence="3 8" id="KW-1133">Transmembrane helix</keyword>
<dbReference type="GO" id="GO:0019722">
    <property type="term" value="P:calcium-mediated signaling"/>
    <property type="evidence" value="ECO:0007669"/>
    <property type="project" value="TreeGrafter"/>
</dbReference>
<dbReference type="GO" id="GO:0060326">
    <property type="term" value="P:cell chemotaxis"/>
    <property type="evidence" value="ECO:0007669"/>
    <property type="project" value="TreeGrafter"/>
</dbReference>
<accession>A0AA88SUY4</accession>
<reference evidence="10" key="1">
    <citation type="submission" date="2023-07" db="EMBL/GenBank/DDBJ databases">
        <title>Chromosome-level Genome Assembly of Striped Snakehead (Channa striata).</title>
        <authorList>
            <person name="Liu H."/>
        </authorList>
    </citation>
    <scope>NUCLEOTIDE SEQUENCE</scope>
    <source>
        <strain evidence="10">Gz</strain>
        <tissue evidence="10">Muscle</tissue>
    </source>
</reference>
<dbReference type="InterPro" id="IPR000276">
    <property type="entry name" value="GPCR_Rhodpsn"/>
</dbReference>
<protein>
    <recommendedName>
        <fullName evidence="9">G-protein coupled receptors family 1 profile domain-containing protein</fullName>
    </recommendedName>
</protein>
<dbReference type="Proteomes" id="UP001187415">
    <property type="component" value="Unassembled WGS sequence"/>
</dbReference>
<gene>
    <name evidence="10" type="ORF">Q5P01_009670</name>
</gene>
<proteinExistence type="predicted"/>
<dbReference type="PRINTS" id="PR00237">
    <property type="entry name" value="GPCRRHODOPSN"/>
</dbReference>
<evidence type="ECO:0000313" key="11">
    <source>
        <dbReference type="Proteomes" id="UP001187415"/>
    </source>
</evidence>
<evidence type="ECO:0000256" key="3">
    <source>
        <dbReference type="ARBA" id="ARBA00022989"/>
    </source>
</evidence>
<feature type="domain" description="G-protein coupled receptors family 1 profile" evidence="9">
    <location>
        <begin position="44"/>
        <end position="125"/>
    </location>
</feature>
<name>A0AA88SUY4_CHASR</name>
<dbReference type="PANTHER" id="PTHR10489">
    <property type="entry name" value="CELL ADHESION MOLECULE"/>
    <property type="match status" value="1"/>
</dbReference>
<evidence type="ECO:0000256" key="1">
    <source>
        <dbReference type="ARBA" id="ARBA00004370"/>
    </source>
</evidence>
<keyword evidence="6" id="KW-0675">Receptor</keyword>
<dbReference type="GO" id="GO:0009897">
    <property type="term" value="C:external side of plasma membrane"/>
    <property type="evidence" value="ECO:0007669"/>
    <property type="project" value="TreeGrafter"/>
</dbReference>
<feature type="transmembrane region" description="Helical" evidence="8">
    <location>
        <begin position="65"/>
        <end position="94"/>
    </location>
</feature>
<organism evidence="10 11">
    <name type="scientific">Channa striata</name>
    <name type="common">Snakehead murrel</name>
    <name type="synonym">Ophicephalus striatus</name>
    <dbReference type="NCBI Taxonomy" id="64152"/>
    <lineage>
        <taxon>Eukaryota</taxon>
        <taxon>Metazoa</taxon>
        <taxon>Chordata</taxon>
        <taxon>Craniata</taxon>
        <taxon>Vertebrata</taxon>
        <taxon>Euteleostomi</taxon>
        <taxon>Actinopterygii</taxon>
        <taxon>Neopterygii</taxon>
        <taxon>Teleostei</taxon>
        <taxon>Neoteleostei</taxon>
        <taxon>Acanthomorphata</taxon>
        <taxon>Anabantaria</taxon>
        <taxon>Anabantiformes</taxon>
        <taxon>Channoidei</taxon>
        <taxon>Channidae</taxon>
        <taxon>Channa</taxon>
    </lineage>
</organism>
<feature type="transmembrane region" description="Helical" evidence="8">
    <location>
        <begin position="100"/>
        <end position="121"/>
    </location>
</feature>
<keyword evidence="7" id="KW-0807">Transducer</keyword>
<evidence type="ECO:0000256" key="6">
    <source>
        <dbReference type="ARBA" id="ARBA00023170"/>
    </source>
</evidence>
<sequence>MELQKELNYDLNYADNETYCGTESLDDLFQPILYSFIFLLGVAGNGLMITVLLRRLRFLRITEIYLLHLALADLMLLFTFPFEVVGCFSGWLFGGFLCKLIGLVKHLNIFCGSFLLACIGFDRYR</sequence>
<evidence type="ECO:0000256" key="8">
    <source>
        <dbReference type="SAM" id="Phobius"/>
    </source>
</evidence>
<comment type="caution">
    <text evidence="10">The sequence shown here is derived from an EMBL/GenBank/DDBJ whole genome shotgun (WGS) entry which is preliminary data.</text>
</comment>
<dbReference type="EMBL" id="JAUPFM010000007">
    <property type="protein sequence ID" value="KAK2846671.1"/>
    <property type="molecule type" value="Genomic_DNA"/>
</dbReference>
<evidence type="ECO:0000256" key="2">
    <source>
        <dbReference type="ARBA" id="ARBA00022692"/>
    </source>
</evidence>
<keyword evidence="11" id="KW-1185">Reference proteome</keyword>
<feature type="transmembrane region" description="Helical" evidence="8">
    <location>
        <begin position="32"/>
        <end position="53"/>
    </location>
</feature>
<dbReference type="GO" id="GO:0006955">
    <property type="term" value="P:immune response"/>
    <property type="evidence" value="ECO:0007669"/>
    <property type="project" value="TreeGrafter"/>
</dbReference>
<dbReference type="SUPFAM" id="SSF81321">
    <property type="entry name" value="Family A G protein-coupled receptor-like"/>
    <property type="match status" value="1"/>
</dbReference>
<evidence type="ECO:0000259" key="9">
    <source>
        <dbReference type="PROSITE" id="PS50262"/>
    </source>
</evidence>
<dbReference type="Gene3D" id="1.20.1070.10">
    <property type="entry name" value="Rhodopsin 7-helix transmembrane proteins"/>
    <property type="match status" value="1"/>
</dbReference>
<dbReference type="GO" id="GO:0019957">
    <property type="term" value="F:C-C chemokine binding"/>
    <property type="evidence" value="ECO:0007669"/>
    <property type="project" value="TreeGrafter"/>
</dbReference>
<evidence type="ECO:0000256" key="7">
    <source>
        <dbReference type="ARBA" id="ARBA00023224"/>
    </source>
</evidence>
<dbReference type="AlphaFoldDB" id="A0AA88SUY4"/>
<dbReference type="InterPro" id="IPR050119">
    <property type="entry name" value="CCR1-9-like"/>
</dbReference>
<keyword evidence="4" id="KW-0297">G-protein coupled receptor</keyword>
<dbReference type="PROSITE" id="PS50262">
    <property type="entry name" value="G_PROTEIN_RECEP_F1_2"/>
    <property type="match status" value="1"/>
</dbReference>
<evidence type="ECO:0000313" key="10">
    <source>
        <dbReference type="EMBL" id="KAK2846671.1"/>
    </source>
</evidence>
<dbReference type="GO" id="GO:0016493">
    <property type="term" value="F:C-C chemokine receptor activity"/>
    <property type="evidence" value="ECO:0007669"/>
    <property type="project" value="TreeGrafter"/>
</dbReference>
<keyword evidence="5 8" id="KW-0472">Membrane</keyword>
<dbReference type="Pfam" id="PF00001">
    <property type="entry name" value="7tm_1"/>
    <property type="match status" value="1"/>
</dbReference>